<dbReference type="InterPro" id="IPR009389">
    <property type="entry name" value="DUF1045"/>
</dbReference>
<gene>
    <name evidence="1" type="ORF">ISP18_21395</name>
</gene>
<dbReference type="RefSeq" id="WP_380007344.1">
    <property type="nucleotide sequence ID" value="NZ_JADIKI010000023.1"/>
</dbReference>
<protein>
    <submittedName>
        <fullName evidence="1">DUF1045 domain-containing protein</fullName>
    </submittedName>
</protein>
<name>A0ABW8IQU6_9GAMM</name>
<proteinExistence type="predicted"/>
<comment type="caution">
    <text evidence="1">The sequence shown here is derived from an EMBL/GenBank/DDBJ whole genome shotgun (WGS) entry which is preliminary data.</text>
</comment>
<reference evidence="1 2" key="1">
    <citation type="submission" date="2020-10" db="EMBL/GenBank/DDBJ databases">
        <title>Phylogeny of dyella-like bacteria.</title>
        <authorList>
            <person name="Fu J."/>
        </authorList>
    </citation>
    <scope>NUCLEOTIDE SEQUENCE [LARGE SCALE GENOMIC DNA]</scope>
    <source>
        <strain evidence="1 2">DHG40</strain>
    </source>
</reference>
<dbReference type="Proteomes" id="UP001620409">
    <property type="component" value="Unassembled WGS sequence"/>
</dbReference>
<sequence>MRYAVYFCPTPDSALHELGRDWLATTSVPGIGTDRLNVLLADVRRYGWHATLQAPFALATHASYGDLHEHVTDIAARMPAFELPLQLDRLAGFLALRPCGDTHQVDALAAQCVRDLNALRAPINEAAWQRRAGALDDMERALFRQYGYPYVLERYRFHLTLSAPATAAEEQALRTYLLPKLDPVPRAYINALTLCREPAPGAAFEQLAILPLRAAA</sequence>
<dbReference type="EMBL" id="JADIKI010000023">
    <property type="protein sequence ID" value="MFK2857173.1"/>
    <property type="molecule type" value="Genomic_DNA"/>
</dbReference>
<organism evidence="1 2">
    <name type="scientific">Dyella humi</name>
    <dbReference type="NCBI Taxonomy" id="1770547"/>
    <lineage>
        <taxon>Bacteria</taxon>
        <taxon>Pseudomonadati</taxon>
        <taxon>Pseudomonadota</taxon>
        <taxon>Gammaproteobacteria</taxon>
        <taxon>Lysobacterales</taxon>
        <taxon>Rhodanobacteraceae</taxon>
        <taxon>Dyella</taxon>
    </lineage>
</organism>
<evidence type="ECO:0000313" key="2">
    <source>
        <dbReference type="Proteomes" id="UP001620409"/>
    </source>
</evidence>
<accession>A0ABW8IQU6</accession>
<dbReference type="Pfam" id="PF06299">
    <property type="entry name" value="DUF1045"/>
    <property type="match status" value="1"/>
</dbReference>
<evidence type="ECO:0000313" key="1">
    <source>
        <dbReference type="EMBL" id="MFK2857173.1"/>
    </source>
</evidence>
<keyword evidence="2" id="KW-1185">Reference proteome</keyword>